<proteinExistence type="inferred from homology"/>
<dbReference type="AlphaFoldDB" id="A0A1I1SQJ0"/>
<evidence type="ECO:0000256" key="2">
    <source>
        <dbReference type="ARBA" id="ARBA00037999"/>
    </source>
</evidence>
<dbReference type="PANTHER" id="PTHR30244">
    <property type="entry name" value="TRANSAMINASE"/>
    <property type="match status" value="1"/>
</dbReference>
<dbReference type="CDD" id="cd00616">
    <property type="entry name" value="AHBA_syn"/>
    <property type="match status" value="1"/>
</dbReference>
<feature type="modified residue" description="N6-(pyridoxal phosphate)lysine" evidence="4">
    <location>
        <position position="185"/>
    </location>
</feature>
<dbReference type="InterPro" id="IPR015421">
    <property type="entry name" value="PyrdxlP-dep_Trfase_major"/>
</dbReference>
<dbReference type="PIRSF" id="PIRSF000390">
    <property type="entry name" value="PLP_StrS"/>
    <property type="match status" value="1"/>
</dbReference>
<sequence>MIVYEDLARLNAPFFEDFKKAFNLTLESGWYVLGEQVRSFEAEFASFLGVQFCSGVASGLDAMVIALKALDLPPDSEVIVPANTYIATILAVLQAGLRPVLVEPELVTYNIDPSKIEAHITKKTKAILVVHLYGKACEMDPILSLCEKHGLRLLEDCAQSHGATYKGRLTGSFGDFGCFSFYPTKNLGALGDAGAIVCNSEELDQKVRVLRNYGSARKYYNDVVGLNSRLDEIQASFLRVKLKRLNDINKHKKALAEIYLSRLSDEFIKPCVRDGFSDVFHIFNIRHPRRDELKAFLHANGVGAEIHYPVAPHRQNAMRAVLNGEYPISELIHDTTLSLPVSYFHSFDEVNQVCDIANRFASS</sequence>
<dbReference type="RefSeq" id="WP_093501272.1">
    <property type="nucleotide sequence ID" value="NZ_BSSG01000002.1"/>
</dbReference>
<dbReference type="GO" id="GO:0000271">
    <property type="term" value="P:polysaccharide biosynthetic process"/>
    <property type="evidence" value="ECO:0007669"/>
    <property type="project" value="TreeGrafter"/>
</dbReference>
<keyword evidence="7" id="KW-1185">Reference proteome</keyword>
<protein>
    <submittedName>
        <fullName evidence="6">dTDP-4-amino-4,6-dideoxygalactose transaminase</fullName>
    </submittedName>
</protein>
<name>A0A1I1SQJ0_PSEOC</name>
<evidence type="ECO:0000256" key="4">
    <source>
        <dbReference type="PIRSR" id="PIRSR000390-2"/>
    </source>
</evidence>
<dbReference type="PANTHER" id="PTHR30244:SF36">
    <property type="entry name" value="3-OXO-GLUCOSE-6-PHOSPHATE:GLUTAMATE AMINOTRANSFERASE"/>
    <property type="match status" value="1"/>
</dbReference>
<feature type="active site" description="Proton acceptor" evidence="3">
    <location>
        <position position="185"/>
    </location>
</feature>
<evidence type="ECO:0000256" key="3">
    <source>
        <dbReference type="PIRSR" id="PIRSR000390-1"/>
    </source>
</evidence>
<dbReference type="GO" id="GO:0030170">
    <property type="term" value="F:pyridoxal phosphate binding"/>
    <property type="evidence" value="ECO:0007669"/>
    <property type="project" value="TreeGrafter"/>
</dbReference>
<dbReference type="Gene3D" id="3.40.640.10">
    <property type="entry name" value="Type I PLP-dependent aspartate aminotransferase-like (Major domain)"/>
    <property type="match status" value="1"/>
</dbReference>
<dbReference type="Pfam" id="PF01041">
    <property type="entry name" value="DegT_DnrJ_EryC1"/>
    <property type="match status" value="1"/>
</dbReference>
<comment type="similarity">
    <text evidence="2 5">Belongs to the DegT/DnrJ/EryC1 family.</text>
</comment>
<evidence type="ECO:0000313" key="6">
    <source>
        <dbReference type="EMBL" id="SFD48706.1"/>
    </source>
</evidence>
<evidence type="ECO:0000256" key="5">
    <source>
        <dbReference type="RuleBase" id="RU004508"/>
    </source>
</evidence>
<dbReference type="Proteomes" id="UP000243950">
    <property type="component" value="Unassembled WGS sequence"/>
</dbReference>
<organism evidence="6 7">
    <name type="scientific">Pseudomonas straminea</name>
    <dbReference type="NCBI Taxonomy" id="47882"/>
    <lineage>
        <taxon>Bacteria</taxon>
        <taxon>Pseudomonadati</taxon>
        <taxon>Pseudomonadota</taxon>
        <taxon>Gammaproteobacteria</taxon>
        <taxon>Pseudomonadales</taxon>
        <taxon>Pseudomonadaceae</taxon>
        <taxon>Phytopseudomonas</taxon>
    </lineage>
</organism>
<gene>
    <name evidence="6" type="ORF">SAMN05216372_1027</name>
</gene>
<reference evidence="7" key="1">
    <citation type="submission" date="2016-10" db="EMBL/GenBank/DDBJ databases">
        <authorList>
            <person name="Varghese N."/>
            <person name="Submissions S."/>
        </authorList>
    </citation>
    <scope>NUCLEOTIDE SEQUENCE [LARGE SCALE GENOMIC DNA]</scope>
    <source>
        <strain evidence="7">JCM 2783</strain>
    </source>
</reference>
<dbReference type="EMBL" id="FOMO01000002">
    <property type="protein sequence ID" value="SFD48706.1"/>
    <property type="molecule type" value="Genomic_DNA"/>
</dbReference>
<dbReference type="Gene3D" id="3.90.1150.10">
    <property type="entry name" value="Aspartate Aminotransferase, domain 1"/>
    <property type="match status" value="1"/>
</dbReference>
<evidence type="ECO:0000256" key="1">
    <source>
        <dbReference type="ARBA" id="ARBA00022898"/>
    </source>
</evidence>
<accession>A0A1I1SQJ0</accession>
<keyword evidence="1 4" id="KW-0663">Pyridoxal phosphate</keyword>
<dbReference type="InterPro" id="IPR000653">
    <property type="entry name" value="DegT/StrS_aminotransferase"/>
</dbReference>
<dbReference type="InterPro" id="IPR015424">
    <property type="entry name" value="PyrdxlP-dep_Trfase"/>
</dbReference>
<dbReference type="GO" id="GO:0008483">
    <property type="term" value="F:transaminase activity"/>
    <property type="evidence" value="ECO:0007669"/>
    <property type="project" value="TreeGrafter"/>
</dbReference>
<dbReference type="SUPFAM" id="SSF53383">
    <property type="entry name" value="PLP-dependent transferases"/>
    <property type="match status" value="1"/>
</dbReference>
<evidence type="ECO:0000313" key="7">
    <source>
        <dbReference type="Proteomes" id="UP000243950"/>
    </source>
</evidence>
<dbReference type="InterPro" id="IPR015422">
    <property type="entry name" value="PyrdxlP-dep_Trfase_small"/>
</dbReference>